<protein>
    <submittedName>
        <fullName evidence="2">Uncharacterized protein</fullName>
    </submittedName>
</protein>
<dbReference type="EMBL" id="BMAW01014859">
    <property type="protein sequence ID" value="GFT40841.1"/>
    <property type="molecule type" value="Genomic_DNA"/>
</dbReference>
<gene>
    <name evidence="2" type="primary">wCauA_01470</name>
    <name evidence="2" type="ORF">NPIL_168231</name>
</gene>
<evidence type="ECO:0000313" key="3">
    <source>
        <dbReference type="Proteomes" id="UP000887013"/>
    </source>
</evidence>
<dbReference type="OrthoDB" id="8123811at2759"/>
<proteinExistence type="predicted"/>
<organism evidence="2 3">
    <name type="scientific">Nephila pilipes</name>
    <name type="common">Giant wood spider</name>
    <name type="synonym">Nephila maculata</name>
    <dbReference type="NCBI Taxonomy" id="299642"/>
    <lineage>
        <taxon>Eukaryota</taxon>
        <taxon>Metazoa</taxon>
        <taxon>Ecdysozoa</taxon>
        <taxon>Arthropoda</taxon>
        <taxon>Chelicerata</taxon>
        <taxon>Arachnida</taxon>
        <taxon>Araneae</taxon>
        <taxon>Araneomorphae</taxon>
        <taxon>Entelegynae</taxon>
        <taxon>Araneoidea</taxon>
        <taxon>Nephilidae</taxon>
        <taxon>Nephila</taxon>
    </lineage>
</organism>
<keyword evidence="3" id="KW-1185">Reference proteome</keyword>
<accession>A0A8X6TQR1</accession>
<name>A0A8X6TQR1_NEPPI</name>
<feature type="region of interest" description="Disordered" evidence="1">
    <location>
        <begin position="121"/>
        <end position="180"/>
    </location>
</feature>
<comment type="caution">
    <text evidence="2">The sequence shown here is derived from an EMBL/GenBank/DDBJ whole genome shotgun (WGS) entry which is preliminary data.</text>
</comment>
<dbReference type="AlphaFoldDB" id="A0A8X6TQR1"/>
<sequence>MAGNNAASILRNFHKLCFSKENYLDHFLAEEELFTPKDLSRILRGVGMNICSIFEKLHDLCFDKSGNRTDYLNSLIKNRPSNKILDVLYEGVRKAPCTFLNDIPFQQQDISIVEESEMEYDDEEEYMGSGSQDKSSKKQKVSLQQSNSSSHKRKVEEIDSSQQKRNLRKRIKGKAQIQSGYSDKKQQEAFLRLSEFISSYYSPNISIESVRQGLYFPSFEERGVKIDGKCTAVTRSLSQALLLQSDKSFLSNLETSAEIYERIAQGKQVSKREKREVFAFSKLLDGFEQHLGSPTNSLPSNLIHTQGYKTFSGLSNYIAGIKGDFTIHLVTSNHVVAIYRTGDNYAYFDSNIAFVSGLKSVNQFMQIVEKAVESAGYEVEEKGFLVEHFDVKTANNLLSSEDKQTLTKEIKTERQLLAEQDKELGLIKVNGQELSRVQLYDFGTKINVEGSVPLLINADMNLSSEKLQDHLNKKEVIMTAREYLDSLKNSKNIEEVVQATKVIPFMGSKRKVEKAEQTRKPLLEQLVKGTINSILAAVSLVNISRSESQLPGKTDDKPKTCLNNLTVDNQLQKSL</sequence>
<dbReference type="Proteomes" id="UP000887013">
    <property type="component" value="Unassembled WGS sequence"/>
</dbReference>
<evidence type="ECO:0000313" key="2">
    <source>
        <dbReference type="EMBL" id="GFT40841.1"/>
    </source>
</evidence>
<evidence type="ECO:0000256" key="1">
    <source>
        <dbReference type="SAM" id="MobiDB-lite"/>
    </source>
</evidence>
<reference evidence="2" key="1">
    <citation type="submission" date="2020-08" db="EMBL/GenBank/DDBJ databases">
        <title>Multicomponent nature underlies the extraordinary mechanical properties of spider dragline silk.</title>
        <authorList>
            <person name="Kono N."/>
            <person name="Nakamura H."/>
            <person name="Mori M."/>
            <person name="Yoshida Y."/>
            <person name="Ohtoshi R."/>
            <person name="Malay A.D."/>
            <person name="Moran D.A.P."/>
            <person name="Tomita M."/>
            <person name="Numata K."/>
            <person name="Arakawa K."/>
        </authorList>
    </citation>
    <scope>NUCLEOTIDE SEQUENCE</scope>
</reference>